<evidence type="ECO:0000259" key="5">
    <source>
        <dbReference type="PROSITE" id="PS51845"/>
    </source>
</evidence>
<feature type="region of interest" description="Disordered" evidence="4">
    <location>
        <begin position="428"/>
        <end position="453"/>
    </location>
</feature>
<dbReference type="InterPro" id="IPR002073">
    <property type="entry name" value="PDEase_catalytic_dom"/>
</dbReference>
<keyword evidence="2 3" id="KW-0378">Hydrolase</keyword>
<evidence type="ECO:0000256" key="4">
    <source>
        <dbReference type="SAM" id="MobiDB-lite"/>
    </source>
</evidence>
<accession>A0A1D3CXJ1</accession>
<dbReference type="InterPro" id="IPR023174">
    <property type="entry name" value="PDEase_CS"/>
</dbReference>
<dbReference type="VEuPathDB" id="ToxoDB:cyc_04535"/>
<dbReference type="InterPro" id="IPR036971">
    <property type="entry name" value="PDEase_catalytic_dom_sf"/>
</dbReference>
<feature type="compositionally biased region" description="Basic and acidic residues" evidence="4">
    <location>
        <begin position="209"/>
        <end position="225"/>
    </location>
</feature>
<organism evidence="6 7">
    <name type="scientific">Cyclospora cayetanensis</name>
    <dbReference type="NCBI Taxonomy" id="88456"/>
    <lineage>
        <taxon>Eukaryota</taxon>
        <taxon>Sar</taxon>
        <taxon>Alveolata</taxon>
        <taxon>Apicomplexa</taxon>
        <taxon>Conoidasida</taxon>
        <taxon>Coccidia</taxon>
        <taxon>Eucoccidiorida</taxon>
        <taxon>Eimeriorina</taxon>
        <taxon>Eimeriidae</taxon>
        <taxon>Cyclospora</taxon>
    </lineage>
</organism>
<evidence type="ECO:0000256" key="3">
    <source>
        <dbReference type="RuleBase" id="RU363067"/>
    </source>
</evidence>
<feature type="compositionally biased region" description="Polar residues" evidence="4">
    <location>
        <begin position="439"/>
        <end position="453"/>
    </location>
</feature>
<keyword evidence="1 3" id="KW-0479">Metal-binding</keyword>
<comment type="cofactor">
    <cofactor evidence="3">
        <name>a divalent metal cation</name>
        <dbReference type="ChEBI" id="CHEBI:60240"/>
    </cofactor>
    <text evidence="3">Binds 2 divalent metal cations per subunit. Site 1 may preferentially bind zinc ions, while site 2 has a preference for magnesium and/or manganese ions.</text>
</comment>
<comment type="similarity">
    <text evidence="3">Belongs to the cyclic nucleotide phosphodiesterase family.</text>
</comment>
<feature type="region of interest" description="Disordered" evidence="4">
    <location>
        <begin position="206"/>
        <end position="225"/>
    </location>
</feature>
<dbReference type="GO" id="GO:0004114">
    <property type="term" value="F:3',5'-cyclic-nucleotide phosphodiesterase activity"/>
    <property type="evidence" value="ECO:0007669"/>
    <property type="project" value="InterPro"/>
</dbReference>
<name>A0A1D3CXJ1_9EIME</name>
<dbReference type="Gene3D" id="1.10.1300.10">
    <property type="entry name" value="3'5'-cyclic nucleotide phosphodiesterase, catalytic domain"/>
    <property type="match status" value="1"/>
</dbReference>
<dbReference type="PROSITE" id="PS51845">
    <property type="entry name" value="PDEASE_I_2"/>
    <property type="match status" value="1"/>
</dbReference>
<reference evidence="6 7" key="1">
    <citation type="journal article" date="2016" name="BMC Genomics">
        <title>Comparative genomics reveals Cyclospora cayetanensis possesses coccidia-like metabolism and invasion components but unique surface antigens.</title>
        <authorList>
            <person name="Liu S."/>
            <person name="Wang L."/>
            <person name="Zheng H."/>
            <person name="Xu Z."/>
            <person name="Roellig D.M."/>
            <person name="Li N."/>
            <person name="Frace M.A."/>
            <person name="Tang K."/>
            <person name="Arrowood M.J."/>
            <person name="Moss D.M."/>
            <person name="Zhang L."/>
            <person name="Feng Y."/>
            <person name="Xiao L."/>
        </authorList>
    </citation>
    <scope>NUCLEOTIDE SEQUENCE [LARGE SCALE GENOMIC DNA]</scope>
    <source>
        <strain evidence="6 7">CHN_HEN01</strain>
    </source>
</reference>
<sequence>MEIRHVGIRKRDRSASSRARLSSVKLLPDRCRGSSTWQPPFALRLQTSTDTSQQSATGQEEEGSWGVSGRQVAQKTYALLNLVSLVKSRQARDMALIIVAGLCHDIGHPGRNNALFSNAMEPLALLYNDRAVLENYHACLTFKTLEKQDCDIFVTLKTREYLMVRTQIIELILATDMKGHFETVSRFRPSHKHRVPTRREKRRFCGGKGEGREMSAEQGEGAKGEGGHGFSVMDVESECSWIYLFFRMFIKASDISHCGVEWGQHFEWCQRVLNEFYDQGDEERLRCLPISPLCDREKHGDAAKSQMGFINFVAKPLFDELAAVDISGTVEKEVMTNLRSNASRWEALSNAGVVIPLFLDQWPASLLTSSSFPPLTSAAIASAAATTAANAAAPTGSKVQLINQKIKLQKSAEGVNVTKIDLRSLLSQGEAGRHRHSSHQQNNPQPIPGTSTNKVHTVSQLLKSPGNVKNKGAPTGF</sequence>
<dbReference type="Pfam" id="PF00233">
    <property type="entry name" value="PDEase_I"/>
    <property type="match status" value="1"/>
</dbReference>
<dbReference type="EC" id="3.1.4.-" evidence="3"/>
<keyword evidence="7" id="KW-1185">Reference proteome</keyword>
<gene>
    <name evidence="6" type="ORF">cyc_04535</name>
</gene>
<dbReference type="GO" id="GO:0046872">
    <property type="term" value="F:metal ion binding"/>
    <property type="evidence" value="ECO:0007669"/>
    <property type="project" value="UniProtKB-KW"/>
</dbReference>
<proteinExistence type="inferred from homology"/>
<dbReference type="VEuPathDB" id="ToxoDB:LOC34621057"/>
<evidence type="ECO:0000256" key="2">
    <source>
        <dbReference type="ARBA" id="ARBA00022801"/>
    </source>
</evidence>
<dbReference type="EMBL" id="JROU02001583">
    <property type="protein sequence ID" value="OEH75927.1"/>
    <property type="molecule type" value="Genomic_DNA"/>
</dbReference>
<dbReference type="PANTHER" id="PTHR11347">
    <property type="entry name" value="CYCLIC NUCLEOTIDE PHOSPHODIESTERASE"/>
    <property type="match status" value="1"/>
</dbReference>
<feature type="region of interest" description="Disordered" evidence="4">
    <location>
        <begin position="48"/>
        <end position="67"/>
    </location>
</feature>
<evidence type="ECO:0000256" key="1">
    <source>
        <dbReference type="ARBA" id="ARBA00022723"/>
    </source>
</evidence>
<dbReference type="Proteomes" id="UP000095192">
    <property type="component" value="Unassembled WGS sequence"/>
</dbReference>
<dbReference type="InterPro" id="IPR003607">
    <property type="entry name" value="HD/PDEase_dom"/>
</dbReference>
<evidence type="ECO:0000313" key="6">
    <source>
        <dbReference type="EMBL" id="OEH75927.1"/>
    </source>
</evidence>
<comment type="caution">
    <text evidence="6">The sequence shown here is derived from an EMBL/GenBank/DDBJ whole genome shotgun (WGS) entry which is preliminary data.</text>
</comment>
<protein>
    <recommendedName>
        <fullName evidence="3">Phosphodiesterase</fullName>
        <ecNumber evidence="3">3.1.4.-</ecNumber>
    </recommendedName>
</protein>
<dbReference type="GO" id="GO:0007165">
    <property type="term" value="P:signal transduction"/>
    <property type="evidence" value="ECO:0007669"/>
    <property type="project" value="InterPro"/>
</dbReference>
<dbReference type="CDD" id="cd00077">
    <property type="entry name" value="HDc"/>
    <property type="match status" value="1"/>
</dbReference>
<dbReference type="InParanoid" id="A0A1D3CXJ1"/>
<evidence type="ECO:0000313" key="7">
    <source>
        <dbReference type="Proteomes" id="UP000095192"/>
    </source>
</evidence>
<dbReference type="SUPFAM" id="SSF109604">
    <property type="entry name" value="HD-domain/PDEase-like"/>
    <property type="match status" value="1"/>
</dbReference>
<dbReference type="AlphaFoldDB" id="A0A1D3CXJ1"/>
<dbReference type="PROSITE" id="PS00126">
    <property type="entry name" value="PDEASE_I_1"/>
    <property type="match status" value="1"/>
</dbReference>
<feature type="domain" description="PDEase" evidence="5">
    <location>
        <begin position="72"/>
        <end position="352"/>
    </location>
</feature>